<proteinExistence type="inferred from homology"/>
<dbReference type="STRING" id="1391653.AKJ08_2509"/>
<sequence length="553" mass="60290">MSEAVDVCIVGSGAGGGTLAYWLAKAGARVVVLEKGPHLTLADFARHDEIAVTRGGLFVPPPTLEPHLVQDAPGEKWRVTDDGWIANCVGGGTVHMSGYFLRLHPDDLRQRSVYGRPEGSSVEDWPISYEELEPWYELAERLIGVSGDGARNPFEPPRSAPYPMPPLPDHPLALHLDAAAARLGWHPYNTPRAVLSQLYDGRPPCNFCGHCGSFGCWNGSKSSVLATFIPKALATGRCTIVPRAMATEVVAGSDGKVRGVRWLDERGELHEQRARVVVVSCSTIESSRLLLNSRSKRFPDGLANGNGQVGRNLCFSANASVLAELHEDGGGKGIPGLLEGRTMWLGRSVQDFYRLEGGPVPKAGTLRFDLVPPNPIANAQMASMSADLPLWGRALKAEMDRRFHHSRTLAAEIFAEFVPVPESRVETDSDVRDRHGLPVAKIAVRHHANNGLATGFLADRAEDLFREMGCDRVWTRSRLGITWVLQHGALRFGSDPARSVLDRNCRSHEVPNLYVVDGGFMPTSGSVPSTLTIQANALRVAEHLADAFRRREL</sequence>
<dbReference type="InterPro" id="IPR036188">
    <property type="entry name" value="FAD/NAD-bd_sf"/>
</dbReference>
<feature type="domain" description="Glucose-methanol-choline oxidoreductase C-terminal" evidence="7">
    <location>
        <begin position="482"/>
        <end position="537"/>
    </location>
</feature>
<dbReference type="Gene3D" id="3.50.50.60">
    <property type="entry name" value="FAD/NAD(P)-binding domain"/>
    <property type="match status" value="2"/>
</dbReference>
<dbReference type="AlphaFoldDB" id="A0A0K1PF34"/>
<dbReference type="GO" id="GO:0016614">
    <property type="term" value="F:oxidoreductase activity, acting on CH-OH group of donors"/>
    <property type="evidence" value="ECO:0007669"/>
    <property type="project" value="InterPro"/>
</dbReference>
<evidence type="ECO:0000259" key="7">
    <source>
        <dbReference type="Pfam" id="PF05199"/>
    </source>
</evidence>
<evidence type="ECO:0000313" key="9">
    <source>
        <dbReference type="Proteomes" id="UP000055590"/>
    </source>
</evidence>
<evidence type="ECO:0000256" key="2">
    <source>
        <dbReference type="ARBA" id="ARBA00010790"/>
    </source>
</evidence>
<dbReference type="PANTHER" id="PTHR42784:SF1">
    <property type="entry name" value="PYRANOSE 2-OXIDASE"/>
    <property type="match status" value="1"/>
</dbReference>
<keyword evidence="3" id="KW-0285">Flavoprotein</keyword>
<dbReference type="GO" id="GO:0050660">
    <property type="term" value="F:flavin adenine dinucleotide binding"/>
    <property type="evidence" value="ECO:0007669"/>
    <property type="project" value="InterPro"/>
</dbReference>
<comment type="similarity">
    <text evidence="2">Belongs to the GMC oxidoreductase family.</text>
</comment>
<dbReference type="PANTHER" id="PTHR42784">
    <property type="entry name" value="PYRANOSE 2-OXIDASE"/>
    <property type="match status" value="1"/>
</dbReference>
<name>A0A0K1PF34_9BACT</name>
<dbReference type="InterPro" id="IPR000172">
    <property type="entry name" value="GMC_OxRdtase_N"/>
</dbReference>
<dbReference type="EMBL" id="CP012332">
    <property type="protein sequence ID" value="AKU92122.1"/>
    <property type="molecule type" value="Genomic_DNA"/>
</dbReference>
<dbReference type="KEGG" id="vin:AKJ08_2509"/>
<feature type="domain" description="Glucose-methanol-choline oxidoreductase N-terminal" evidence="6">
    <location>
        <begin position="175"/>
        <end position="314"/>
    </location>
</feature>
<protein>
    <submittedName>
        <fullName evidence="8">Glucose-methanol-choline (GMC) oxidoreductase:NAD binding site</fullName>
    </submittedName>
</protein>
<dbReference type="Pfam" id="PF13450">
    <property type="entry name" value="NAD_binding_8"/>
    <property type="match status" value="1"/>
</dbReference>
<dbReference type="SUPFAM" id="SSF54373">
    <property type="entry name" value="FAD-linked reductases, C-terminal domain"/>
    <property type="match status" value="1"/>
</dbReference>
<keyword evidence="9" id="KW-1185">Reference proteome</keyword>
<evidence type="ECO:0000256" key="5">
    <source>
        <dbReference type="ARBA" id="ARBA00023002"/>
    </source>
</evidence>
<dbReference type="Pfam" id="PF00732">
    <property type="entry name" value="GMC_oxred_N"/>
    <property type="match status" value="1"/>
</dbReference>
<dbReference type="PATRIC" id="fig|1391653.3.peg.2611"/>
<dbReference type="Proteomes" id="UP000055590">
    <property type="component" value="Chromosome"/>
</dbReference>
<dbReference type="Pfam" id="PF05199">
    <property type="entry name" value="GMC_oxred_C"/>
    <property type="match status" value="1"/>
</dbReference>
<evidence type="ECO:0000256" key="3">
    <source>
        <dbReference type="ARBA" id="ARBA00022630"/>
    </source>
</evidence>
<dbReference type="InterPro" id="IPR051473">
    <property type="entry name" value="P2Ox-like"/>
</dbReference>
<evidence type="ECO:0000256" key="1">
    <source>
        <dbReference type="ARBA" id="ARBA00001974"/>
    </source>
</evidence>
<evidence type="ECO:0000259" key="6">
    <source>
        <dbReference type="Pfam" id="PF00732"/>
    </source>
</evidence>
<organism evidence="8 9">
    <name type="scientific">Vulgatibacter incomptus</name>
    <dbReference type="NCBI Taxonomy" id="1391653"/>
    <lineage>
        <taxon>Bacteria</taxon>
        <taxon>Pseudomonadati</taxon>
        <taxon>Myxococcota</taxon>
        <taxon>Myxococcia</taxon>
        <taxon>Myxococcales</taxon>
        <taxon>Cystobacterineae</taxon>
        <taxon>Vulgatibacteraceae</taxon>
        <taxon>Vulgatibacter</taxon>
    </lineage>
</organism>
<evidence type="ECO:0000313" key="8">
    <source>
        <dbReference type="EMBL" id="AKU92122.1"/>
    </source>
</evidence>
<keyword evidence="5" id="KW-0560">Oxidoreductase</keyword>
<dbReference type="RefSeq" id="WP_050726337.1">
    <property type="nucleotide sequence ID" value="NZ_CP012332.1"/>
</dbReference>
<comment type="cofactor">
    <cofactor evidence="1">
        <name>FAD</name>
        <dbReference type="ChEBI" id="CHEBI:57692"/>
    </cofactor>
</comment>
<keyword evidence="4" id="KW-0274">FAD</keyword>
<dbReference type="SUPFAM" id="SSF51905">
    <property type="entry name" value="FAD/NAD(P)-binding domain"/>
    <property type="match status" value="1"/>
</dbReference>
<evidence type="ECO:0000256" key="4">
    <source>
        <dbReference type="ARBA" id="ARBA00022827"/>
    </source>
</evidence>
<dbReference type="InterPro" id="IPR007867">
    <property type="entry name" value="GMC_OxRtase_C"/>
</dbReference>
<accession>A0A0K1PF34</accession>
<dbReference type="OrthoDB" id="9787779at2"/>
<reference evidence="8 9" key="1">
    <citation type="submission" date="2015-08" db="EMBL/GenBank/DDBJ databases">
        <authorList>
            <person name="Babu N.S."/>
            <person name="Beckwith C.J."/>
            <person name="Beseler K.G."/>
            <person name="Brison A."/>
            <person name="Carone J.V."/>
            <person name="Caskin T.P."/>
            <person name="Diamond M."/>
            <person name="Durham M.E."/>
            <person name="Foxe J.M."/>
            <person name="Go M."/>
            <person name="Henderson B.A."/>
            <person name="Jones I.B."/>
            <person name="McGettigan J.A."/>
            <person name="Micheletti S.J."/>
            <person name="Nasrallah M.E."/>
            <person name="Ortiz D."/>
            <person name="Piller C.R."/>
            <person name="Privatt S.R."/>
            <person name="Schneider S.L."/>
            <person name="Sharp S."/>
            <person name="Smith T.C."/>
            <person name="Stanton J.D."/>
            <person name="Ullery H.E."/>
            <person name="Wilson R.J."/>
            <person name="Serrano M.G."/>
            <person name="Buck G."/>
            <person name="Lee V."/>
            <person name="Wang Y."/>
            <person name="Carvalho R."/>
            <person name="Voegtly L."/>
            <person name="Shi R."/>
            <person name="Duckworth R."/>
            <person name="Johnson A."/>
            <person name="Loviza R."/>
            <person name="Walstead R."/>
            <person name="Shah Z."/>
            <person name="Kiflezghi M."/>
            <person name="Wade K."/>
            <person name="Ball S.L."/>
            <person name="Bradley K.W."/>
            <person name="Asai D.J."/>
            <person name="Bowman C.A."/>
            <person name="Russell D.A."/>
            <person name="Pope W.H."/>
            <person name="Jacobs-Sera D."/>
            <person name="Hendrix R.W."/>
            <person name="Hatfull G.F."/>
        </authorList>
    </citation>
    <scope>NUCLEOTIDE SEQUENCE [LARGE SCALE GENOMIC DNA]</scope>
    <source>
        <strain evidence="8 9">DSM 27710</strain>
    </source>
</reference>
<gene>
    <name evidence="8" type="ORF">AKJ08_2509</name>
</gene>